<dbReference type="EMBL" id="CACTIH010000120">
    <property type="protein sequence ID" value="CAA2954634.1"/>
    <property type="molecule type" value="Genomic_DNA"/>
</dbReference>
<organism evidence="2 3">
    <name type="scientific">Olea europaea subsp. europaea</name>
    <dbReference type="NCBI Taxonomy" id="158383"/>
    <lineage>
        <taxon>Eukaryota</taxon>
        <taxon>Viridiplantae</taxon>
        <taxon>Streptophyta</taxon>
        <taxon>Embryophyta</taxon>
        <taxon>Tracheophyta</taxon>
        <taxon>Spermatophyta</taxon>
        <taxon>Magnoliopsida</taxon>
        <taxon>eudicotyledons</taxon>
        <taxon>Gunneridae</taxon>
        <taxon>Pentapetalae</taxon>
        <taxon>asterids</taxon>
        <taxon>lamiids</taxon>
        <taxon>Lamiales</taxon>
        <taxon>Oleaceae</taxon>
        <taxon>Oleeae</taxon>
        <taxon>Olea</taxon>
    </lineage>
</organism>
<sequence>MEAAQSRRNKWNRLPTTDRMQSLNKSSEDQNQIIKKRSKPIYTQYILQLKKHQEHRNLKLETEENRQQVGIPQRPARILRTKSNHYQAVMKKKASRDQKETQQDPQKSFKHVST</sequence>
<evidence type="ECO:0000256" key="1">
    <source>
        <dbReference type="SAM" id="MobiDB-lite"/>
    </source>
</evidence>
<evidence type="ECO:0000313" key="2">
    <source>
        <dbReference type="EMBL" id="CAA2954634.1"/>
    </source>
</evidence>
<feature type="compositionally biased region" description="Polar residues" evidence="1">
    <location>
        <begin position="14"/>
        <end position="32"/>
    </location>
</feature>
<comment type="caution">
    <text evidence="2">The sequence shown here is derived from an EMBL/GenBank/DDBJ whole genome shotgun (WGS) entry which is preliminary data.</text>
</comment>
<feature type="region of interest" description="Disordered" evidence="1">
    <location>
        <begin position="1"/>
        <end position="32"/>
    </location>
</feature>
<dbReference type="Gramene" id="OE9A059080T1">
    <property type="protein sequence ID" value="OE9A059080C1"/>
    <property type="gene ID" value="OE9A059080"/>
</dbReference>
<evidence type="ECO:0000313" key="3">
    <source>
        <dbReference type="Proteomes" id="UP000594638"/>
    </source>
</evidence>
<proteinExistence type="predicted"/>
<gene>
    <name evidence="2" type="ORF">OLEA9_A059080</name>
</gene>
<dbReference type="Proteomes" id="UP000594638">
    <property type="component" value="Unassembled WGS sequence"/>
</dbReference>
<protein>
    <submittedName>
        <fullName evidence="2">Uncharacterized protein</fullName>
    </submittedName>
</protein>
<dbReference type="AlphaFoldDB" id="A0A8S0PMK8"/>
<keyword evidence="3" id="KW-1185">Reference proteome</keyword>
<reference evidence="2 3" key="1">
    <citation type="submission" date="2019-12" db="EMBL/GenBank/DDBJ databases">
        <authorList>
            <person name="Alioto T."/>
            <person name="Alioto T."/>
            <person name="Gomez Garrido J."/>
        </authorList>
    </citation>
    <scope>NUCLEOTIDE SEQUENCE [LARGE SCALE GENOMIC DNA]</scope>
</reference>
<feature type="region of interest" description="Disordered" evidence="1">
    <location>
        <begin position="85"/>
        <end position="114"/>
    </location>
</feature>
<accession>A0A8S0PMK8</accession>
<name>A0A8S0PMK8_OLEEU</name>